<dbReference type="PANTHER" id="PTHR23505">
    <property type="entry name" value="SPINSTER"/>
    <property type="match status" value="1"/>
</dbReference>
<dbReference type="InterPro" id="IPR036259">
    <property type="entry name" value="MFS_trans_sf"/>
</dbReference>
<evidence type="ECO:0000313" key="9">
    <source>
        <dbReference type="Proteomes" id="UP000609064"/>
    </source>
</evidence>
<keyword evidence="5 6" id="KW-0472">Membrane</keyword>
<feature type="transmembrane region" description="Helical" evidence="6">
    <location>
        <begin position="265"/>
        <end position="284"/>
    </location>
</feature>
<dbReference type="Gene3D" id="1.20.1250.20">
    <property type="entry name" value="MFS general substrate transporter like domains"/>
    <property type="match status" value="2"/>
</dbReference>
<keyword evidence="4 6" id="KW-1133">Transmembrane helix</keyword>
<dbReference type="InterPro" id="IPR020846">
    <property type="entry name" value="MFS_dom"/>
</dbReference>
<name>A0A917DWN3_9BACT</name>
<dbReference type="RefSeq" id="WP_188769620.1">
    <property type="nucleotide sequence ID" value="NZ_BMKK01000011.1"/>
</dbReference>
<evidence type="ECO:0000256" key="5">
    <source>
        <dbReference type="ARBA" id="ARBA00023136"/>
    </source>
</evidence>
<dbReference type="Proteomes" id="UP000609064">
    <property type="component" value="Unassembled WGS sequence"/>
</dbReference>
<dbReference type="EMBL" id="BMKK01000011">
    <property type="protein sequence ID" value="GGD75873.1"/>
    <property type="molecule type" value="Genomic_DNA"/>
</dbReference>
<reference evidence="8" key="1">
    <citation type="journal article" date="2014" name="Int. J. Syst. Evol. Microbiol.">
        <title>Complete genome sequence of Corynebacterium casei LMG S-19264T (=DSM 44701T), isolated from a smear-ripened cheese.</title>
        <authorList>
            <consortium name="US DOE Joint Genome Institute (JGI-PGF)"/>
            <person name="Walter F."/>
            <person name="Albersmeier A."/>
            <person name="Kalinowski J."/>
            <person name="Ruckert C."/>
        </authorList>
    </citation>
    <scope>NUCLEOTIDE SEQUENCE</scope>
    <source>
        <strain evidence="8">CGMCC 1.15958</strain>
    </source>
</reference>
<dbReference type="Pfam" id="PF07690">
    <property type="entry name" value="MFS_1"/>
    <property type="match status" value="1"/>
</dbReference>
<dbReference type="SUPFAM" id="SSF103473">
    <property type="entry name" value="MFS general substrate transporter"/>
    <property type="match status" value="1"/>
</dbReference>
<evidence type="ECO:0000259" key="7">
    <source>
        <dbReference type="PROSITE" id="PS50850"/>
    </source>
</evidence>
<dbReference type="PIRSF" id="PIRSF002808">
    <property type="entry name" value="Hexose_phosphate_transp"/>
    <property type="match status" value="1"/>
</dbReference>
<keyword evidence="2" id="KW-0813">Transport</keyword>
<protein>
    <submittedName>
        <fullName evidence="8">MFS transporter</fullName>
    </submittedName>
</protein>
<evidence type="ECO:0000256" key="3">
    <source>
        <dbReference type="ARBA" id="ARBA00022692"/>
    </source>
</evidence>
<dbReference type="AlphaFoldDB" id="A0A917DWN3"/>
<comment type="subcellular location">
    <subcellularLocation>
        <location evidence="1">Membrane</location>
        <topology evidence="1">Multi-pass membrane protein</topology>
    </subcellularLocation>
</comment>
<accession>A0A917DWN3</accession>
<keyword evidence="9" id="KW-1185">Reference proteome</keyword>
<reference evidence="8" key="2">
    <citation type="submission" date="2020-09" db="EMBL/GenBank/DDBJ databases">
        <authorList>
            <person name="Sun Q."/>
            <person name="Zhou Y."/>
        </authorList>
    </citation>
    <scope>NUCLEOTIDE SEQUENCE</scope>
    <source>
        <strain evidence="8">CGMCC 1.15958</strain>
    </source>
</reference>
<feature type="transmembrane region" description="Helical" evidence="6">
    <location>
        <begin position="384"/>
        <end position="406"/>
    </location>
</feature>
<dbReference type="PROSITE" id="PS50850">
    <property type="entry name" value="MFS"/>
    <property type="match status" value="1"/>
</dbReference>
<evidence type="ECO:0000256" key="6">
    <source>
        <dbReference type="SAM" id="Phobius"/>
    </source>
</evidence>
<feature type="domain" description="Major facilitator superfamily (MFS) profile" evidence="7">
    <location>
        <begin position="9"/>
        <end position="415"/>
    </location>
</feature>
<comment type="caution">
    <text evidence="8">The sequence shown here is derived from an EMBL/GenBank/DDBJ whole genome shotgun (WGS) entry which is preliminary data.</text>
</comment>
<proteinExistence type="predicted"/>
<feature type="transmembrane region" description="Helical" evidence="6">
    <location>
        <begin position="43"/>
        <end position="67"/>
    </location>
</feature>
<dbReference type="GO" id="GO:0022857">
    <property type="term" value="F:transmembrane transporter activity"/>
    <property type="evidence" value="ECO:0007669"/>
    <property type="project" value="InterPro"/>
</dbReference>
<feature type="transmembrane region" description="Helical" evidence="6">
    <location>
        <begin position="74"/>
        <end position="92"/>
    </location>
</feature>
<dbReference type="InterPro" id="IPR011701">
    <property type="entry name" value="MFS"/>
</dbReference>
<feature type="transmembrane region" description="Helical" evidence="6">
    <location>
        <begin position="225"/>
        <end position="245"/>
    </location>
</feature>
<sequence>MSKNYKWWVVFMLWFVCFFNYADRQAIFSVFPLLKQEMGLSDVQLGIVGAAFMWVYAGFGAIAGIVGDKFQRKTLIIGGLIFWSLVTIGTALSTNYVHLVICRALEGFGEAFYFPASMSLLSDYHSKETRSKAMSFHQSSVYAGTIAGGTVAGFMGQYYGWHTSFYLFGGLGVLLGVVLLGFLKEPVRGQAEIHDEIEDNSHVLLDLKQGNIFDNIKQVFSQPMVWILVAVFVGANFVASIFLTWMPSFLYNKFNMSLSMAGLNATFYLQMASVLGVISGGFLADKLVKSYRGGRMMTQSIGLLMGVPFIFLAGWTLSIPILILALIGFGYFKGLYDANIWASLHDVVKPKNRATAVGFMNSIGWFGGGIAPIAIAYASTKYGMSASISATSALYLVFGLLLIFGIRKFMQKPKS</sequence>
<evidence type="ECO:0000256" key="2">
    <source>
        <dbReference type="ARBA" id="ARBA00022448"/>
    </source>
</evidence>
<feature type="transmembrane region" description="Helical" evidence="6">
    <location>
        <begin position="165"/>
        <end position="183"/>
    </location>
</feature>
<evidence type="ECO:0000256" key="1">
    <source>
        <dbReference type="ARBA" id="ARBA00004141"/>
    </source>
</evidence>
<keyword evidence="3 6" id="KW-0812">Transmembrane</keyword>
<gene>
    <name evidence="8" type="ORF">GCM10011514_44740</name>
</gene>
<evidence type="ECO:0000313" key="8">
    <source>
        <dbReference type="EMBL" id="GGD75873.1"/>
    </source>
</evidence>
<dbReference type="InterPro" id="IPR044770">
    <property type="entry name" value="MFS_spinster-like"/>
</dbReference>
<organism evidence="8 9">
    <name type="scientific">Emticicia aquatilis</name>
    <dbReference type="NCBI Taxonomy" id="1537369"/>
    <lineage>
        <taxon>Bacteria</taxon>
        <taxon>Pseudomonadati</taxon>
        <taxon>Bacteroidota</taxon>
        <taxon>Cytophagia</taxon>
        <taxon>Cytophagales</taxon>
        <taxon>Leadbetterellaceae</taxon>
        <taxon>Emticicia</taxon>
    </lineage>
</organism>
<evidence type="ECO:0000256" key="4">
    <source>
        <dbReference type="ARBA" id="ARBA00022989"/>
    </source>
</evidence>
<dbReference type="PANTHER" id="PTHR23505:SF79">
    <property type="entry name" value="PROTEIN SPINSTER"/>
    <property type="match status" value="1"/>
</dbReference>
<feature type="transmembrane region" description="Helical" evidence="6">
    <location>
        <begin position="354"/>
        <end position="378"/>
    </location>
</feature>
<dbReference type="InterPro" id="IPR000849">
    <property type="entry name" value="Sugar_P_transporter"/>
</dbReference>
<dbReference type="GO" id="GO:0016020">
    <property type="term" value="C:membrane"/>
    <property type="evidence" value="ECO:0007669"/>
    <property type="project" value="UniProtKB-SubCell"/>
</dbReference>